<keyword evidence="3" id="KW-0328">Glycosyltransferase</keyword>
<dbReference type="InterPro" id="IPR029044">
    <property type="entry name" value="Nucleotide-diphossugar_trans"/>
</dbReference>
<comment type="caution">
    <text evidence="6">The sequence shown here is derived from an EMBL/GenBank/DDBJ whole genome shotgun (WGS) entry which is preliminary data.</text>
</comment>
<proteinExistence type="inferred from homology"/>
<feature type="domain" description="Glycosyltransferase 2-like" evidence="5">
    <location>
        <begin position="6"/>
        <end position="134"/>
    </location>
</feature>
<dbReference type="Pfam" id="PF00535">
    <property type="entry name" value="Glycos_transf_2"/>
    <property type="match status" value="1"/>
</dbReference>
<gene>
    <name evidence="6" type="ORF">ATK74_0164</name>
</gene>
<evidence type="ECO:0000256" key="3">
    <source>
        <dbReference type="ARBA" id="ARBA00022676"/>
    </source>
</evidence>
<protein>
    <submittedName>
        <fullName evidence="6">GT2 family glycosyltransferase</fullName>
    </submittedName>
</protein>
<dbReference type="OrthoDB" id="3180470at2"/>
<evidence type="ECO:0000256" key="4">
    <source>
        <dbReference type="ARBA" id="ARBA00022679"/>
    </source>
</evidence>
<dbReference type="InterPro" id="IPR001173">
    <property type="entry name" value="Glyco_trans_2-like"/>
</dbReference>
<dbReference type="SUPFAM" id="SSF53448">
    <property type="entry name" value="Nucleotide-diphospho-sugar transferases"/>
    <property type="match status" value="1"/>
</dbReference>
<keyword evidence="7" id="KW-1185">Reference proteome</keyword>
<accession>A0A2A9CML1</accession>
<dbReference type="AlphaFoldDB" id="A0A2A9CML1"/>
<evidence type="ECO:0000259" key="5">
    <source>
        <dbReference type="Pfam" id="PF00535"/>
    </source>
</evidence>
<sequence length="307" mass="33511">MVRVAVLTYRRPDDLAAILPELSREADAARAAGWDADILVVDNDPQASAREVVTAAGVSYVHEPEPGIATARNRALDESSDCDLLVFIDDDERPIEGWLVLLLEAYRRYGCAVVGPVISRFDGEPDPWIIDGGFFTRRRMPTGTEITVAATNNLLLDLGEVRALDLRFDAEFGISGGSDTVFTRQLVQRGGRMVWCDEAIVYDVVPANRATRDWVLRRALRSGSCWSASSRHLARTPGERLRWLAADFGSGLARVAGGLVRMAAGVVARDRGLRAAGARNLARGTGLVAGVFGYRYFEYKRTGPTNG</sequence>
<organism evidence="6 7">
    <name type="scientific">Propionicimonas paludicola</name>
    <dbReference type="NCBI Taxonomy" id="185243"/>
    <lineage>
        <taxon>Bacteria</taxon>
        <taxon>Bacillati</taxon>
        <taxon>Actinomycetota</taxon>
        <taxon>Actinomycetes</taxon>
        <taxon>Propionibacteriales</taxon>
        <taxon>Nocardioidaceae</taxon>
        <taxon>Propionicimonas</taxon>
    </lineage>
</organism>
<dbReference type="PANTHER" id="PTHR43179:SF12">
    <property type="entry name" value="GALACTOFURANOSYLTRANSFERASE GLFT2"/>
    <property type="match status" value="1"/>
</dbReference>
<evidence type="ECO:0000256" key="2">
    <source>
        <dbReference type="ARBA" id="ARBA00006739"/>
    </source>
</evidence>
<reference evidence="6 7" key="1">
    <citation type="submission" date="2017-10" db="EMBL/GenBank/DDBJ databases">
        <title>Sequencing the genomes of 1000 actinobacteria strains.</title>
        <authorList>
            <person name="Klenk H.-P."/>
        </authorList>
    </citation>
    <scope>NUCLEOTIDE SEQUENCE [LARGE SCALE GENOMIC DNA]</scope>
    <source>
        <strain evidence="6 7">DSM 15597</strain>
    </source>
</reference>
<name>A0A2A9CML1_9ACTN</name>
<dbReference type="Proteomes" id="UP000226079">
    <property type="component" value="Unassembled WGS sequence"/>
</dbReference>
<evidence type="ECO:0000313" key="7">
    <source>
        <dbReference type="Proteomes" id="UP000226079"/>
    </source>
</evidence>
<dbReference type="EMBL" id="PDJC01000001">
    <property type="protein sequence ID" value="PFG15644.1"/>
    <property type="molecule type" value="Genomic_DNA"/>
</dbReference>
<comment type="similarity">
    <text evidence="2">Belongs to the glycosyltransferase 2 family.</text>
</comment>
<evidence type="ECO:0000313" key="6">
    <source>
        <dbReference type="EMBL" id="PFG15644.1"/>
    </source>
</evidence>
<dbReference type="Gene3D" id="3.90.550.10">
    <property type="entry name" value="Spore Coat Polysaccharide Biosynthesis Protein SpsA, Chain A"/>
    <property type="match status" value="1"/>
</dbReference>
<comment type="pathway">
    <text evidence="1">Cell wall biogenesis; cell wall polysaccharide biosynthesis.</text>
</comment>
<dbReference type="GO" id="GO:0016757">
    <property type="term" value="F:glycosyltransferase activity"/>
    <property type="evidence" value="ECO:0007669"/>
    <property type="project" value="UniProtKB-KW"/>
</dbReference>
<evidence type="ECO:0000256" key="1">
    <source>
        <dbReference type="ARBA" id="ARBA00004776"/>
    </source>
</evidence>
<dbReference type="PANTHER" id="PTHR43179">
    <property type="entry name" value="RHAMNOSYLTRANSFERASE WBBL"/>
    <property type="match status" value="1"/>
</dbReference>
<keyword evidence="4 6" id="KW-0808">Transferase</keyword>